<protein>
    <submittedName>
        <fullName evidence="4">Alpha/beta hydrolase</fullName>
    </submittedName>
</protein>
<dbReference type="SUPFAM" id="SSF53474">
    <property type="entry name" value="alpha/beta-Hydrolases"/>
    <property type="match status" value="1"/>
</dbReference>
<dbReference type="OrthoDB" id="9771666at2"/>
<accession>A0A2A2SGE4</accession>
<evidence type="ECO:0000256" key="2">
    <source>
        <dbReference type="SAM" id="SignalP"/>
    </source>
</evidence>
<keyword evidence="1 4" id="KW-0378">Hydrolase</keyword>
<dbReference type="EMBL" id="NSLI01000003">
    <property type="protein sequence ID" value="PAX08260.1"/>
    <property type="molecule type" value="Genomic_DNA"/>
</dbReference>
<dbReference type="PANTHER" id="PTHR48081:SF9">
    <property type="entry name" value="CARBOXYLESTERASE"/>
    <property type="match status" value="1"/>
</dbReference>
<dbReference type="GO" id="GO:0016787">
    <property type="term" value="F:hydrolase activity"/>
    <property type="evidence" value="ECO:0007669"/>
    <property type="project" value="UniProtKB-KW"/>
</dbReference>
<gene>
    <name evidence="4" type="ORF">CKY28_11925</name>
</gene>
<evidence type="ECO:0000313" key="5">
    <source>
        <dbReference type="Proteomes" id="UP000218151"/>
    </source>
</evidence>
<dbReference type="Pfam" id="PF20434">
    <property type="entry name" value="BD-FAE"/>
    <property type="match status" value="1"/>
</dbReference>
<dbReference type="PANTHER" id="PTHR48081">
    <property type="entry name" value="AB HYDROLASE SUPERFAMILY PROTEIN C4A8.06C"/>
    <property type="match status" value="1"/>
</dbReference>
<keyword evidence="2" id="KW-0732">Signal</keyword>
<dbReference type="InterPro" id="IPR049492">
    <property type="entry name" value="BD-FAE-like_dom"/>
</dbReference>
<dbReference type="InterPro" id="IPR050300">
    <property type="entry name" value="GDXG_lipolytic_enzyme"/>
</dbReference>
<feature type="signal peptide" evidence="2">
    <location>
        <begin position="1"/>
        <end position="22"/>
    </location>
</feature>
<dbReference type="Gene3D" id="3.40.50.1820">
    <property type="entry name" value="alpha/beta hydrolase"/>
    <property type="match status" value="1"/>
</dbReference>
<feature type="chain" id="PRO_5012110074" evidence="2">
    <location>
        <begin position="23"/>
        <end position="285"/>
    </location>
</feature>
<evidence type="ECO:0000313" key="4">
    <source>
        <dbReference type="EMBL" id="PAX08260.1"/>
    </source>
</evidence>
<evidence type="ECO:0000256" key="1">
    <source>
        <dbReference type="ARBA" id="ARBA00022801"/>
    </source>
</evidence>
<comment type="caution">
    <text evidence="4">The sequence shown here is derived from an EMBL/GenBank/DDBJ whole genome shotgun (WGS) entry which is preliminary data.</text>
</comment>
<name>A0A2A2SGE4_9SPHN</name>
<proteinExistence type="predicted"/>
<dbReference type="PROSITE" id="PS51257">
    <property type="entry name" value="PROKAR_LIPOPROTEIN"/>
    <property type="match status" value="1"/>
</dbReference>
<keyword evidence="5" id="KW-1185">Reference proteome</keyword>
<dbReference type="InterPro" id="IPR029058">
    <property type="entry name" value="AB_hydrolase_fold"/>
</dbReference>
<dbReference type="AlphaFoldDB" id="A0A2A2SGE4"/>
<sequence length="285" mass="30045">MPRRLVLAALLTSLAACGPALLNSVDGVARLGAGPGRVAASVPYGAHPRQRLDVYAPRRAERLPVVVFFYGGAWSSGSRGAYAFAGRAYAGQGFVAVVPDYRLVPDVRFPAFVQDGAAAIRWVRDNVARYGGDPDRITVVGHSAGAHIAALLALDVRWLREAGVDPRTIKAGALLSGPYDFLPLTDARSQAALGNWPRPAETQPISFARPDAPPLLLATGMADTTVRPRNSQALAAKLQAAGAPVELKLYPGAGHADPVIALARPFRGRVPALADSAAFLRRHAQ</sequence>
<reference evidence="5" key="1">
    <citation type="submission" date="2017-09" db="EMBL/GenBank/DDBJ databases">
        <authorList>
            <person name="Feng G."/>
            <person name="Zhu H."/>
        </authorList>
    </citation>
    <scope>NUCLEOTIDE SEQUENCE [LARGE SCALE GENOMIC DNA]</scope>
    <source>
        <strain evidence="5">1PNM-20</strain>
    </source>
</reference>
<evidence type="ECO:0000259" key="3">
    <source>
        <dbReference type="Pfam" id="PF20434"/>
    </source>
</evidence>
<feature type="domain" description="BD-FAE-like" evidence="3">
    <location>
        <begin position="52"/>
        <end position="238"/>
    </location>
</feature>
<organism evidence="4 5">
    <name type="scientific">Sphingomonas lenta</name>
    <dbReference type="NCBI Taxonomy" id="1141887"/>
    <lineage>
        <taxon>Bacteria</taxon>
        <taxon>Pseudomonadati</taxon>
        <taxon>Pseudomonadota</taxon>
        <taxon>Alphaproteobacteria</taxon>
        <taxon>Sphingomonadales</taxon>
        <taxon>Sphingomonadaceae</taxon>
        <taxon>Sphingomonas</taxon>
    </lineage>
</organism>
<dbReference type="Proteomes" id="UP000218151">
    <property type="component" value="Unassembled WGS sequence"/>
</dbReference>